<dbReference type="Proteomes" id="UP001145021">
    <property type="component" value="Unassembled WGS sequence"/>
</dbReference>
<dbReference type="Pfam" id="PF00447">
    <property type="entry name" value="HSF_DNA-bind"/>
    <property type="match status" value="1"/>
</dbReference>
<evidence type="ECO:0000256" key="1">
    <source>
        <dbReference type="ARBA" id="ARBA00023125"/>
    </source>
</evidence>
<keyword evidence="1" id="KW-0238">DNA-binding</keyword>
<evidence type="ECO:0000256" key="2">
    <source>
        <dbReference type="SAM" id="MobiDB-lite"/>
    </source>
</evidence>
<evidence type="ECO:0000313" key="4">
    <source>
        <dbReference type="EMBL" id="KAJ1645172.1"/>
    </source>
</evidence>
<organism evidence="4 5">
    <name type="scientific">Coemansia asiatica</name>
    <dbReference type="NCBI Taxonomy" id="1052880"/>
    <lineage>
        <taxon>Eukaryota</taxon>
        <taxon>Fungi</taxon>
        <taxon>Fungi incertae sedis</taxon>
        <taxon>Zoopagomycota</taxon>
        <taxon>Kickxellomycotina</taxon>
        <taxon>Kickxellomycetes</taxon>
        <taxon>Kickxellales</taxon>
        <taxon>Kickxellaceae</taxon>
        <taxon>Coemansia</taxon>
    </lineage>
</organism>
<evidence type="ECO:0000259" key="3">
    <source>
        <dbReference type="Pfam" id="PF00447"/>
    </source>
</evidence>
<reference evidence="4" key="1">
    <citation type="submission" date="2022-07" db="EMBL/GenBank/DDBJ databases">
        <title>Phylogenomic reconstructions and comparative analyses of Kickxellomycotina fungi.</title>
        <authorList>
            <person name="Reynolds N.K."/>
            <person name="Stajich J.E."/>
            <person name="Barry K."/>
            <person name="Grigoriev I.V."/>
            <person name="Crous P."/>
            <person name="Smith M.E."/>
        </authorList>
    </citation>
    <scope>NUCLEOTIDE SEQUENCE</scope>
    <source>
        <strain evidence="4">NBRC 105413</strain>
    </source>
</reference>
<feature type="region of interest" description="Disordered" evidence="2">
    <location>
        <begin position="183"/>
        <end position="246"/>
    </location>
</feature>
<sequence length="246" mass="28348">MNLLATLGEYRYCLNEFEEAKKRLDAFVSEHRELRRYFTHDVAAQNKDTATKTENSAQRPQNFVYALHSIVNNNANFDCICWFTTVDGRDAFTVKSWSRLIKLFNSAGFKVGQELSIRKNLADYRFEKLNDRRKKIVVEEVDSSEFSDFNSDDSKESLTDMAGDLFYHRYFRPRNAKLRLVVRRSPQKNANNQGAAKSVKAARSAASCSMVGTPSSGTKRRREKENNNDNKDSIKDAANKRRKTYP</sequence>
<proteinExistence type="predicted"/>
<dbReference type="InterPro" id="IPR000232">
    <property type="entry name" value="HSF_DNA-bd"/>
</dbReference>
<dbReference type="Gene3D" id="1.10.10.10">
    <property type="entry name" value="Winged helix-like DNA-binding domain superfamily/Winged helix DNA-binding domain"/>
    <property type="match status" value="1"/>
</dbReference>
<dbReference type="EMBL" id="JANBOH010000120">
    <property type="protein sequence ID" value="KAJ1645172.1"/>
    <property type="molecule type" value="Genomic_DNA"/>
</dbReference>
<keyword evidence="5" id="KW-1185">Reference proteome</keyword>
<protein>
    <recommendedName>
        <fullName evidence="3">HSF-type DNA-binding domain-containing protein</fullName>
    </recommendedName>
</protein>
<feature type="domain" description="HSF-type DNA-binding" evidence="3">
    <location>
        <begin position="63"/>
        <end position="177"/>
    </location>
</feature>
<feature type="compositionally biased region" description="Low complexity" evidence="2">
    <location>
        <begin position="195"/>
        <end position="209"/>
    </location>
</feature>
<comment type="caution">
    <text evidence="4">The sequence shown here is derived from an EMBL/GenBank/DDBJ whole genome shotgun (WGS) entry which is preliminary data.</text>
</comment>
<gene>
    <name evidence="4" type="ORF">LPJ64_003208</name>
</gene>
<feature type="compositionally biased region" description="Basic and acidic residues" evidence="2">
    <location>
        <begin position="223"/>
        <end position="239"/>
    </location>
</feature>
<dbReference type="AlphaFoldDB" id="A0A9W7XKK4"/>
<dbReference type="InterPro" id="IPR036388">
    <property type="entry name" value="WH-like_DNA-bd_sf"/>
</dbReference>
<dbReference type="GO" id="GO:0043565">
    <property type="term" value="F:sequence-specific DNA binding"/>
    <property type="evidence" value="ECO:0007669"/>
    <property type="project" value="InterPro"/>
</dbReference>
<name>A0A9W7XKK4_9FUNG</name>
<evidence type="ECO:0000313" key="5">
    <source>
        <dbReference type="Proteomes" id="UP001145021"/>
    </source>
</evidence>
<accession>A0A9W7XKK4</accession>
<dbReference type="GO" id="GO:0003700">
    <property type="term" value="F:DNA-binding transcription factor activity"/>
    <property type="evidence" value="ECO:0007669"/>
    <property type="project" value="InterPro"/>
</dbReference>